<reference evidence="1" key="1">
    <citation type="journal article" date="2021" name="Genome Biol. Evol.">
        <title>A High-Quality Reference Genome for a Parasitic Bivalve with Doubly Uniparental Inheritance (Bivalvia: Unionida).</title>
        <authorList>
            <person name="Smith C.H."/>
        </authorList>
    </citation>
    <scope>NUCLEOTIDE SEQUENCE</scope>
    <source>
        <strain evidence="1">CHS0354</strain>
    </source>
</reference>
<protein>
    <submittedName>
        <fullName evidence="1">Uncharacterized protein</fullName>
    </submittedName>
</protein>
<sequence length="109" mass="12866">MHVALFDDLQSMFFDDLQCMLFDDLQSMLFNDFKCMLFDDLQCMLFDDLQSMLFDDLQSMFLDEGPNNMADIHDRDNSSDLTYLVRLQKITLISHYTSSSVKASYDSWR</sequence>
<proteinExistence type="predicted"/>
<evidence type="ECO:0000313" key="2">
    <source>
        <dbReference type="Proteomes" id="UP001195483"/>
    </source>
</evidence>
<comment type="caution">
    <text evidence="1">The sequence shown here is derived from an EMBL/GenBank/DDBJ whole genome shotgun (WGS) entry which is preliminary data.</text>
</comment>
<dbReference type="Proteomes" id="UP001195483">
    <property type="component" value="Unassembled WGS sequence"/>
</dbReference>
<organism evidence="1 2">
    <name type="scientific">Potamilus streckersoni</name>
    <dbReference type="NCBI Taxonomy" id="2493646"/>
    <lineage>
        <taxon>Eukaryota</taxon>
        <taxon>Metazoa</taxon>
        <taxon>Spiralia</taxon>
        <taxon>Lophotrochozoa</taxon>
        <taxon>Mollusca</taxon>
        <taxon>Bivalvia</taxon>
        <taxon>Autobranchia</taxon>
        <taxon>Heteroconchia</taxon>
        <taxon>Palaeoheterodonta</taxon>
        <taxon>Unionida</taxon>
        <taxon>Unionoidea</taxon>
        <taxon>Unionidae</taxon>
        <taxon>Ambleminae</taxon>
        <taxon>Lampsilini</taxon>
        <taxon>Potamilus</taxon>
    </lineage>
</organism>
<keyword evidence="2" id="KW-1185">Reference proteome</keyword>
<evidence type="ECO:0000313" key="1">
    <source>
        <dbReference type="EMBL" id="KAK3577268.1"/>
    </source>
</evidence>
<dbReference type="AlphaFoldDB" id="A0AAE0RPC4"/>
<reference evidence="1" key="3">
    <citation type="submission" date="2023-05" db="EMBL/GenBank/DDBJ databases">
        <authorList>
            <person name="Smith C.H."/>
        </authorList>
    </citation>
    <scope>NUCLEOTIDE SEQUENCE</scope>
    <source>
        <strain evidence="1">CHS0354</strain>
        <tissue evidence="1">Mantle</tissue>
    </source>
</reference>
<reference evidence="1" key="2">
    <citation type="journal article" date="2021" name="Genome Biol. Evol.">
        <title>Developing a high-quality reference genome for a parasitic bivalve with doubly uniparental inheritance (Bivalvia: Unionida).</title>
        <authorList>
            <person name="Smith C.H."/>
        </authorList>
    </citation>
    <scope>NUCLEOTIDE SEQUENCE</scope>
    <source>
        <strain evidence="1">CHS0354</strain>
        <tissue evidence="1">Mantle</tissue>
    </source>
</reference>
<name>A0AAE0RPC4_9BIVA</name>
<gene>
    <name evidence="1" type="ORF">CHS0354_030554</name>
</gene>
<accession>A0AAE0RPC4</accession>
<dbReference type="EMBL" id="JAEAOA010001813">
    <property type="protein sequence ID" value="KAK3577268.1"/>
    <property type="molecule type" value="Genomic_DNA"/>
</dbReference>